<dbReference type="KEGG" id="hdi:HDIA_2840"/>
<dbReference type="PIRSF" id="PIRSF006324">
    <property type="entry name" value="LeuE"/>
    <property type="match status" value="1"/>
</dbReference>
<dbReference type="GO" id="GO:0005886">
    <property type="term" value="C:plasma membrane"/>
    <property type="evidence" value="ECO:0007669"/>
    <property type="project" value="UniProtKB-SubCell"/>
</dbReference>
<protein>
    <submittedName>
        <fullName evidence="7">Homoserine/homoserine lactone efflux protein</fullName>
    </submittedName>
</protein>
<evidence type="ECO:0000256" key="6">
    <source>
        <dbReference type="SAM" id="Phobius"/>
    </source>
</evidence>
<keyword evidence="8" id="KW-1185">Reference proteome</keyword>
<evidence type="ECO:0000256" key="2">
    <source>
        <dbReference type="ARBA" id="ARBA00022475"/>
    </source>
</evidence>
<evidence type="ECO:0000256" key="3">
    <source>
        <dbReference type="ARBA" id="ARBA00022692"/>
    </source>
</evidence>
<organism evidence="7 8">
    <name type="scientific">Hartmannibacter diazotrophicus</name>
    <dbReference type="NCBI Taxonomy" id="1482074"/>
    <lineage>
        <taxon>Bacteria</taxon>
        <taxon>Pseudomonadati</taxon>
        <taxon>Pseudomonadota</taxon>
        <taxon>Alphaproteobacteria</taxon>
        <taxon>Hyphomicrobiales</taxon>
        <taxon>Pleomorphomonadaceae</taxon>
        <taxon>Hartmannibacter</taxon>
    </lineage>
</organism>
<gene>
    <name evidence="7" type="primary">rhtB_3</name>
    <name evidence="7" type="ORF">HDIA_2840</name>
</gene>
<dbReference type="PANTHER" id="PTHR30086:SF20">
    <property type="entry name" value="ARGININE EXPORTER PROTEIN ARGO-RELATED"/>
    <property type="match status" value="1"/>
</dbReference>
<sequence>MTLDLYLGFLLVSTLVILVPGPNVTLIIAVAASHGVRAGLMTVLGTTLAQTVQVLMVALGLTWLVAAYGAAFEVIRWAGAVYLVWLGLKTWRDASRPMPSDARFGGATRRGFLIGLANPKSLAFLAAFFPQFISPLQPAGDQFALLAVSYLTLAALFDSGYAVVAGASRQLFSTERARRLIGRISGAVLMSGGLWLAALRRS</sequence>
<keyword evidence="5 6" id="KW-0472">Membrane</keyword>
<feature type="transmembrane region" description="Helical" evidence="6">
    <location>
        <begin position="180"/>
        <end position="198"/>
    </location>
</feature>
<feature type="transmembrane region" description="Helical" evidence="6">
    <location>
        <begin position="112"/>
        <end position="133"/>
    </location>
</feature>
<evidence type="ECO:0000313" key="8">
    <source>
        <dbReference type="Proteomes" id="UP000223606"/>
    </source>
</evidence>
<name>A0A2C9D9G7_9HYPH</name>
<feature type="transmembrane region" description="Helical" evidence="6">
    <location>
        <begin position="145"/>
        <end position="168"/>
    </location>
</feature>
<reference evidence="8" key="1">
    <citation type="submission" date="2017-09" db="EMBL/GenBank/DDBJ databases">
        <title>Genome sequence of Nannocystis excedens DSM 71.</title>
        <authorList>
            <person name="Blom J."/>
        </authorList>
    </citation>
    <scope>NUCLEOTIDE SEQUENCE [LARGE SCALE GENOMIC DNA]</scope>
    <source>
        <strain evidence="8">type strain: E19</strain>
    </source>
</reference>
<dbReference type="EMBL" id="LT960614">
    <property type="protein sequence ID" value="SON56381.1"/>
    <property type="molecule type" value="Genomic_DNA"/>
</dbReference>
<feature type="transmembrane region" description="Helical" evidence="6">
    <location>
        <begin position="43"/>
        <end position="68"/>
    </location>
</feature>
<keyword evidence="2" id="KW-1003">Cell membrane</keyword>
<evidence type="ECO:0000256" key="5">
    <source>
        <dbReference type="ARBA" id="ARBA00023136"/>
    </source>
</evidence>
<dbReference type="GO" id="GO:0015171">
    <property type="term" value="F:amino acid transmembrane transporter activity"/>
    <property type="evidence" value="ECO:0007669"/>
    <property type="project" value="TreeGrafter"/>
</dbReference>
<comment type="subcellular location">
    <subcellularLocation>
        <location evidence="1">Cell membrane</location>
        <topology evidence="1">Multi-pass membrane protein</topology>
    </subcellularLocation>
</comment>
<evidence type="ECO:0000256" key="4">
    <source>
        <dbReference type="ARBA" id="ARBA00022989"/>
    </source>
</evidence>
<keyword evidence="4 6" id="KW-1133">Transmembrane helix</keyword>
<feature type="transmembrane region" description="Helical" evidence="6">
    <location>
        <begin position="6"/>
        <end position="31"/>
    </location>
</feature>
<dbReference type="Pfam" id="PF01810">
    <property type="entry name" value="LysE"/>
    <property type="match status" value="1"/>
</dbReference>
<evidence type="ECO:0000313" key="7">
    <source>
        <dbReference type="EMBL" id="SON56381.1"/>
    </source>
</evidence>
<evidence type="ECO:0000256" key="1">
    <source>
        <dbReference type="ARBA" id="ARBA00004651"/>
    </source>
</evidence>
<dbReference type="AlphaFoldDB" id="A0A2C9D9G7"/>
<dbReference type="RefSeq" id="WP_099556768.1">
    <property type="nucleotide sequence ID" value="NZ_LT960614.1"/>
</dbReference>
<dbReference type="InterPro" id="IPR001123">
    <property type="entry name" value="LeuE-type"/>
</dbReference>
<dbReference type="OrthoDB" id="9804822at2"/>
<accession>A0A2C9D9G7</accession>
<dbReference type="Proteomes" id="UP000223606">
    <property type="component" value="Chromosome 1"/>
</dbReference>
<feature type="transmembrane region" description="Helical" evidence="6">
    <location>
        <begin position="74"/>
        <end position="91"/>
    </location>
</feature>
<keyword evidence="3 6" id="KW-0812">Transmembrane</keyword>
<dbReference type="PANTHER" id="PTHR30086">
    <property type="entry name" value="ARGININE EXPORTER PROTEIN ARGO"/>
    <property type="match status" value="1"/>
</dbReference>
<proteinExistence type="predicted"/>